<proteinExistence type="predicted"/>
<gene>
    <name evidence="1" type="ORF">F896_02117</name>
</gene>
<reference evidence="1 2" key="1">
    <citation type="submission" date="2013-03" db="EMBL/GenBank/DDBJ databases">
        <title>The Genome Sequence of Acinetobacter sp. CIP 110321.</title>
        <authorList>
            <consortium name="The Broad Institute Genome Sequencing Platform"/>
            <consortium name="The Broad Institute Genome Sequencing Center for Infectious Disease"/>
            <person name="Cerqueira G."/>
            <person name="Feldgarden M."/>
            <person name="Courvalin P."/>
            <person name="Perichon B."/>
            <person name="Grillot-Courvalin C."/>
            <person name="Clermont D."/>
            <person name="Rocha E."/>
            <person name="Yoon E.-J."/>
            <person name="Nemec A."/>
            <person name="Walker B."/>
            <person name="Young S.K."/>
            <person name="Zeng Q."/>
            <person name="Gargeya S."/>
            <person name="Fitzgerald M."/>
            <person name="Haas B."/>
            <person name="Abouelleil A."/>
            <person name="Alvarado L."/>
            <person name="Arachchi H.M."/>
            <person name="Berlin A.M."/>
            <person name="Chapman S.B."/>
            <person name="Dewar J."/>
            <person name="Goldberg J."/>
            <person name="Griggs A."/>
            <person name="Gujja S."/>
            <person name="Hansen M."/>
            <person name="Howarth C."/>
            <person name="Imamovic A."/>
            <person name="Larimer J."/>
            <person name="McCowan C."/>
            <person name="Murphy C."/>
            <person name="Neiman D."/>
            <person name="Pearson M."/>
            <person name="Priest M."/>
            <person name="Roberts A."/>
            <person name="Saif S."/>
            <person name="Shea T."/>
            <person name="Sisk P."/>
            <person name="Sykes S."/>
            <person name="Wortman J."/>
            <person name="Nusbaum C."/>
            <person name="Birren B."/>
        </authorList>
    </citation>
    <scope>NUCLEOTIDE SEQUENCE [LARGE SCALE GENOMIC DNA]</scope>
    <source>
        <strain evidence="1 2">CIP 110321</strain>
    </source>
</reference>
<dbReference type="EMBL" id="AQFL01000012">
    <property type="protein sequence ID" value="EOR07744.1"/>
    <property type="molecule type" value="Genomic_DNA"/>
</dbReference>
<dbReference type="AlphaFoldDB" id="R9AZT1"/>
<dbReference type="Proteomes" id="UP000016203">
    <property type="component" value="Unassembled WGS sequence"/>
</dbReference>
<evidence type="ECO:0000313" key="2">
    <source>
        <dbReference type="Proteomes" id="UP000016203"/>
    </source>
</evidence>
<sequence length="71" mass="8638">MPDIEIETHPLQPFLSSSAKLLMLGSFPPPQSRWKMDFYYPNDMIYNEYNILIYINYTYKYTQFLTWKCNL</sequence>
<dbReference type="InterPro" id="IPR036895">
    <property type="entry name" value="Uracil-DNA_glycosylase-like_sf"/>
</dbReference>
<evidence type="ECO:0000313" key="1">
    <source>
        <dbReference type="EMBL" id="EOR07744.1"/>
    </source>
</evidence>
<comment type="caution">
    <text evidence="1">The sequence shown here is derived from an EMBL/GenBank/DDBJ whole genome shotgun (WGS) entry which is preliminary data.</text>
</comment>
<dbReference type="HOGENOM" id="CLU_202295_0_0_6"/>
<accession>R9AZT1</accession>
<dbReference type="Gene3D" id="3.40.470.10">
    <property type="entry name" value="Uracil-DNA glycosylase-like domain"/>
    <property type="match status" value="1"/>
</dbReference>
<name>R9AZT1_9GAMM</name>
<protein>
    <submittedName>
        <fullName evidence="1">Uncharacterized protein</fullName>
    </submittedName>
</protein>
<organism evidence="1 2">
    <name type="scientific">Acinetobacter genomosp. 15BJ</name>
    <dbReference type="NCBI Taxonomy" id="106651"/>
    <lineage>
        <taxon>Bacteria</taxon>
        <taxon>Pseudomonadati</taxon>
        <taxon>Pseudomonadota</taxon>
        <taxon>Gammaproteobacteria</taxon>
        <taxon>Moraxellales</taxon>
        <taxon>Moraxellaceae</taxon>
        <taxon>Acinetobacter</taxon>
    </lineage>
</organism>